<dbReference type="InterPro" id="IPR005119">
    <property type="entry name" value="LysR_subst-bd"/>
</dbReference>
<proteinExistence type="inferred from homology"/>
<dbReference type="SUPFAM" id="SSF46785">
    <property type="entry name" value="Winged helix' DNA-binding domain"/>
    <property type="match status" value="1"/>
</dbReference>
<keyword evidence="4" id="KW-0804">Transcription</keyword>
<organism evidence="6 7">
    <name type="scientific">Effusibacillus consociatus</name>
    <dbReference type="NCBI Taxonomy" id="1117041"/>
    <lineage>
        <taxon>Bacteria</taxon>
        <taxon>Bacillati</taxon>
        <taxon>Bacillota</taxon>
        <taxon>Bacilli</taxon>
        <taxon>Bacillales</taxon>
        <taxon>Alicyclobacillaceae</taxon>
        <taxon>Effusibacillus</taxon>
    </lineage>
</organism>
<keyword evidence="2" id="KW-0805">Transcription regulation</keyword>
<gene>
    <name evidence="6" type="ORF">ACFO8Q_10320</name>
</gene>
<evidence type="ECO:0000313" key="7">
    <source>
        <dbReference type="Proteomes" id="UP001596002"/>
    </source>
</evidence>
<dbReference type="Proteomes" id="UP001596002">
    <property type="component" value="Unassembled WGS sequence"/>
</dbReference>
<dbReference type="PRINTS" id="PR00039">
    <property type="entry name" value="HTHLYSR"/>
</dbReference>
<dbReference type="PANTHER" id="PTHR30126:SF40">
    <property type="entry name" value="HTH-TYPE TRANSCRIPTIONAL REGULATOR GLTR"/>
    <property type="match status" value="1"/>
</dbReference>
<keyword evidence="3" id="KW-0238">DNA-binding</keyword>
<evidence type="ECO:0000256" key="1">
    <source>
        <dbReference type="ARBA" id="ARBA00009437"/>
    </source>
</evidence>
<dbReference type="Pfam" id="PF03466">
    <property type="entry name" value="LysR_substrate"/>
    <property type="match status" value="1"/>
</dbReference>
<dbReference type="EMBL" id="JBHSHC010000086">
    <property type="protein sequence ID" value="MFC4767752.1"/>
    <property type="molecule type" value="Genomic_DNA"/>
</dbReference>
<feature type="domain" description="HTH lysR-type" evidence="5">
    <location>
        <begin position="1"/>
        <end position="58"/>
    </location>
</feature>
<dbReference type="Pfam" id="PF00126">
    <property type="entry name" value="HTH_1"/>
    <property type="match status" value="1"/>
</dbReference>
<comment type="similarity">
    <text evidence="1">Belongs to the LysR transcriptional regulatory family.</text>
</comment>
<dbReference type="InterPro" id="IPR036388">
    <property type="entry name" value="WH-like_DNA-bd_sf"/>
</dbReference>
<evidence type="ECO:0000256" key="2">
    <source>
        <dbReference type="ARBA" id="ARBA00023015"/>
    </source>
</evidence>
<dbReference type="CDD" id="cd05466">
    <property type="entry name" value="PBP2_LTTR_substrate"/>
    <property type="match status" value="1"/>
</dbReference>
<accession>A0ABV9Q2T5</accession>
<evidence type="ECO:0000256" key="4">
    <source>
        <dbReference type="ARBA" id="ARBA00023163"/>
    </source>
</evidence>
<dbReference type="Gene3D" id="3.40.190.10">
    <property type="entry name" value="Periplasmic binding protein-like II"/>
    <property type="match status" value="2"/>
</dbReference>
<keyword evidence="7" id="KW-1185">Reference proteome</keyword>
<dbReference type="Gene3D" id="1.10.10.10">
    <property type="entry name" value="Winged helix-like DNA-binding domain superfamily/Winged helix DNA-binding domain"/>
    <property type="match status" value="1"/>
</dbReference>
<dbReference type="SUPFAM" id="SSF53850">
    <property type="entry name" value="Periplasmic binding protein-like II"/>
    <property type="match status" value="1"/>
</dbReference>
<name>A0ABV9Q2T5_9BACL</name>
<dbReference type="PANTHER" id="PTHR30126">
    <property type="entry name" value="HTH-TYPE TRANSCRIPTIONAL REGULATOR"/>
    <property type="match status" value="1"/>
</dbReference>
<protein>
    <submittedName>
        <fullName evidence="6">LysR family transcriptional regulator</fullName>
    </submittedName>
</protein>
<evidence type="ECO:0000256" key="3">
    <source>
        <dbReference type="ARBA" id="ARBA00023125"/>
    </source>
</evidence>
<dbReference type="RefSeq" id="WP_380025671.1">
    <property type="nucleotide sequence ID" value="NZ_JBHSHC010000086.1"/>
</dbReference>
<reference evidence="7" key="1">
    <citation type="journal article" date="2019" name="Int. J. Syst. Evol. Microbiol.">
        <title>The Global Catalogue of Microorganisms (GCM) 10K type strain sequencing project: providing services to taxonomists for standard genome sequencing and annotation.</title>
        <authorList>
            <consortium name="The Broad Institute Genomics Platform"/>
            <consortium name="The Broad Institute Genome Sequencing Center for Infectious Disease"/>
            <person name="Wu L."/>
            <person name="Ma J."/>
        </authorList>
    </citation>
    <scope>NUCLEOTIDE SEQUENCE [LARGE SCALE GENOMIC DNA]</scope>
    <source>
        <strain evidence="7">WYCCWR 12678</strain>
    </source>
</reference>
<sequence>MDMQALLVFERVARERSISVAAASLGLSQPTVSARIQSLETELEQSLFDRTSRGVELTKAGEVFLPYVQRALEVLQEGKEAVRLEGNPVRRLTVGATAAIGAYLLPPVIHSFTLEHDVDIVMYTGHSHQVLQMLLDDVVQVGFVISAPVRAGIKQIQVYQGPILAFASPAHPLTRSESCRLADLKNMQLAMVNWGPGYEDFLSTLTQEIGHPPRGLVKVSPVEAAKTLAASGGVITFLPELVAKPELERGELVPVPIADMPQIDWSLYLLYRDRKLLDQTVEEFISFVPKV</sequence>
<dbReference type="PROSITE" id="PS50931">
    <property type="entry name" value="HTH_LYSR"/>
    <property type="match status" value="1"/>
</dbReference>
<evidence type="ECO:0000313" key="6">
    <source>
        <dbReference type="EMBL" id="MFC4767752.1"/>
    </source>
</evidence>
<dbReference type="InterPro" id="IPR036390">
    <property type="entry name" value="WH_DNA-bd_sf"/>
</dbReference>
<comment type="caution">
    <text evidence="6">The sequence shown here is derived from an EMBL/GenBank/DDBJ whole genome shotgun (WGS) entry which is preliminary data.</text>
</comment>
<evidence type="ECO:0000259" key="5">
    <source>
        <dbReference type="PROSITE" id="PS50931"/>
    </source>
</evidence>
<dbReference type="InterPro" id="IPR000847">
    <property type="entry name" value="LysR_HTH_N"/>
</dbReference>